<evidence type="ECO:0000313" key="20">
    <source>
        <dbReference type="EMBL" id="QNE06280.1"/>
    </source>
</evidence>
<dbReference type="Pfam" id="PF02790">
    <property type="entry name" value="COX2_TM"/>
    <property type="match status" value="1"/>
</dbReference>
<evidence type="ECO:0000256" key="1">
    <source>
        <dbReference type="ARBA" id="ARBA00004141"/>
    </source>
</evidence>
<evidence type="ECO:0000256" key="15">
    <source>
        <dbReference type="RuleBase" id="RU004024"/>
    </source>
</evidence>
<dbReference type="PROSITE" id="PS00078">
    <property type="entry name" value="COX2"/>
    <property type="match status" value="1"/>
</dbReference>
<dbReference type="EC" id="7.1.1.9" evidence="15"/>
<dbReference type="InterPro" id="IPR045187">
    <property type="entry name" value="CcO_II"/>
</dbReference>
<keyword evidence="4 14" id="KW-0679">Respiratory chain</keyword>
<keyword evidence="7" id="KW-1278">Translocase</keyword>
<dbReference type="PROSITE" id="PS50999">
    <property type="entry name" value="COX2_TM"/>
    <property type="match status" value="1"/>
</dbReference>
<organism evidence="20 21">
    <name type="scientific">Croceicoccus marinus</name>
    <dbReference type="NCBI Taxonomy" id="450378"/>
    <lineage>
        <taxon>Bacteria</taxon>
        <taxon>Pseudomonadati</taxon>
        <taxon>Pseudomonadota</taxon>
        <taxon>Alphaproteobacteria</taxon>
        <taxon>Sphingomonadales</taxon>
        <taxon>Erythrobacteraceae</taxon>
        <taxon>Croceicoccus</taxon>
    </lineage>
</organism>
<evidence type="ECO:0000256" key="3">
    <source>
        <dbReference type="ARBA" id="ARBA00022448"/>
    </source>
</evidence>
<keyword evidence="11 17" id="KW-0472">Membrane</keyword>
<dbReference type="NCBIfam" id="TIGR02866">
    <property type="entry name" value="CoxB"/>
    <property type="match status" value="1"/>
</dbReference>
<comment type="subcellular location">
    <subcellularLocation>
        <location evidence="14">Cell membrane</location>
        <topology evidence="14">Multi-pass membrane protein</topology>
    </subcellularLocation>
    <subcellularLocation>
        <location evidence="1">Membrane</location>
        <topology evidence="1">Multi-pass membrane protein</topology>
    </subcellularLocation>
</comment>
<dbReference type="Gene3D" id="2.60.40.420">
    <property type="entry name" value="Cupredoxins - blue copper proteins"/>
    <property type="match status" value="1"/>
</dbReference>
<evidence type="ECO:0000256" key="9">
    <source>
        <dbReference type="ARBA" id="ARBA00022989"/>
    </source>
</evidence>
<comment type="function">
    <text evidence="12 15">Subunits I and II form the functional core of the enzyme complex. Electrons originating in cytochrome c are transferred via heme a and Cu(A) to the binuclear center formed by heme a3 and Cu(B).</text>
</comment>
<dbReference type="InterPro" id="IPR036257">
    <property type="entry name" value="Cyt_c_oxidase_su2_TM_sf"/>
</dbReference>
<dbReference type="GO" id="GO:0005886">
    <property type="term" value="C:plasma membrane"/>
    <property type="evidence" value="ECO:0007669"/>
    <property type="project" value="UniProtKB-SubCell"/>
</dbReference>
<evidence type="ECO:0000256" key="12">
    <source>
        <dbReference type="ARBA" id="ARBA00024688"/>
    </source>
</evidence>
<evidence type="ECO:0000256" key="6">
    <source>
        <dbReference type="ARBA" id="ARBA00022723"/>
    </source>
</evidence>
<dbReference type="CDD" id="cd13912">
    <property type="entry name" value="CcO_II_C"/>
    <property type="match status" value="1"/>
</dbReference>
<dbReference type="PANTHER" id="PTHR22888">
    <property type="entry name" value="CYTOCHROME C OXIDASE, SUBUNIT II"/>
    <property type="match status" value="1"/>
</dbReference>
<name>A0A7G6VX15_9SPHN</name>
<evidence type="ECO:0000256" key="10">
    <source>
        <dbReference type="ARBA" id="ARBA00023008"/>
    </source>
</evidence>
<evidence type="ECO:0000256" key="2">
    <source>
        <dbReference type="ARBA" id="ARBA00007866"/>
    </source>
</evidence>
<dbReference type="GO" id="GO:0042773">
    <property type="term" value="P:ATP synthesis coupled electron transport"/>
    <property type="evidence" value="ECO:0007669"/>
    <property type="project" value="TreeGrafter"/>
</dbReference>
<dbReference type="GO" id="GO:0016491">
    <property type="term" value="F:oxidoreductase activity"/>
    <property type="evidence" value="ECO:0007669"/>
    <property type="project" value="InterPro"/>
</dbReference>
<comment type="similarity">
    <text evidence="2 14">Belongs to the cytochrome c oxidase subunit 2 family.</text>
</comment>
<dbReference type="InterPro" id="IPR001505">
    <property type="entry name" value="Copper_CuA"/>
</dbReference>
<proteinExistence type="inferred from homology"/>
<evidence type="ECO:0000313" key="21">
    <source>
        <dbReference type="Proteomes" id="UP000515297"/>
    </source>
</evidence>
<evidence type="ECO:0000256" key="14">
    <source>
        <dbReference type="RuleBase" id="RU000456"/>
    </source>
</evidence>
<dbReference type="InterPro" id="IPR008972">
    <property type="entry name" value="Cupredoxin"/>
</dbReference>
<evidence type="ECO:0000259" key="19">
    <source>
        <dbReference type="PROSITE" id="PS50999"/>
    </source>
</evidence>
<dbReference type="InterPro" id="IPR011759">
    <property type="entry name" value="Cyt_c_oxidase_su2_TM_dom"/>
</dbReference>
<evidence type="ECO:0000256" key="5">
    <source>
        <dbReference type="ARBA" id="ARBA00022692"/>
    </source>
</evidence>
<dbReference type="GO" id="GO:0004129">
    <property type="term" value="F:cytochrome-c oxidase activity"/>
    <property type="evidence" value="ECO:0007669"/>
    <property type="project" value="UniProtKB-EC"/>
</dbReference>
<comment type="catalytic activity">
    <reaction evidence="13 15">
        <text>4 Fe(II)-[cytochrome c] + O2 + 8 H(+)(in) = 4 Fe(III)-[cytochrome c] + 2 H2O + 4 H(+)(out)</text>
        <dbReference type="Rhea" id="RHEA:11436"/>
        <dbReference type="Rhea" id="RHEA-COMP:10350"/>
        <dbReference type="Rhea" id="RHEA-COMP:14399"/>
        <dbReference type="ChEBI" id="CHEBI:15377"/>
        <dbReference type="ChEBI" id="CHEBI:15378"/>
        <dbReference type="ChEBI" id="CHEBI:15379"/>
        <dbReference type="ChEBI" id="CHEBI:29033"/>
        <dbReference type="ChEBI" id="CHEBI:29034"/>
        <dbReference type="EC" id="7.1.1.9"/>
    </reaction>
</comment>
<evidence type="ECO:0000256" key="17">
    <source>
        <dbReference type="SAM" id="Phobius"/>
    </source>
</evidence>
<protein>
    <recommendedName>
        <fullName evidence="15">Cytochrome c oxidase subunit 2</fullName>
        <ecNumber evidence="15">7.1.1.9</ecNumber>
    </recommendedName>
</protein>
<dbReference type="Pfam" id="PF00116">
    <property type="entry name" value="COX2"/>
    <property type="match status" value="1"/>
</dbReference>
<accession>A0A7G6VX15</accession>
<reference evidence="20 21" key="1">
    <citation type="submission" date="2020-08" db="EMBL/GenBank/DDBJ databases">
        <authorList>
            <person name="Liu G."/>
            <person name="Sun C."/>
        </authorList>
    </citation>
    <scope>NUCLEOTIDE SEQUENCE [LARGE SCALE GENOMIC DNA]</scope>
    <source>
        <strain evidence="20 21">OT19</strain>
    </source>
</reference>
<keyword evidence="9 17" id="KW-1133">Transmembrane helix</keyword>
<sequence length="359" mass="38619">MVFFTPCRKAGPGSGKAILKVMGIRRAAEFASLAGAMLMVSAGTAWAAATEATALPEDAVVGGYVPMQPTEGKGMPTPGAIGFQTQYSPIGEYGQWMHNWVLLPIIAAISLLVLFLLIWVMGRYRAKANPNPSRTSHNTVIEVIWTLLPVLVLLGIAVPSMRLLANQYETAPEGAFTVKVTGYQWYWGYTYPDYGGFEVISNMLPEDEALAAGEPTQLAVDKRMVVPAGVPIRIQTIGADVIHSFAIPSLWFKLDAVPGRLNEKVMFIKEPGVYYGQCMELCGARHGFMPIAVEALPMAEFEQWVLEQPGGLLGTEADPELEVPTQQPESAIPGAAGAPRPDSALEEDVDAAEPATTEA</sequence>
<dbReference type="PRINTS" id="PR01166">
    <property type="entry name" value="CYCOXIDASEII"/>
</dbReference>
<dbReference type="EMBL" id="CP060052">
    <property type="protein sequence ID" value="QNE06280.1"/>
    <property type="molecule type" value="Genomic_DNA"/>
</dbReference>
<keyword evidence="6 15" id="KW-0479">Metal-binding</keyword>
<dbReference type="PANTHER" id="PTHR22888:SF9">
    <property type="entry name" value="CYTOCHROME C OXIDASE SUBUNIT 2"/>
    <property type="match status" value="1"/>
</dbReference>
<dbReference type="SUPFAM" id="SSF81464">
    <property type="entry name" value="Cytochrome c oxidase subunit II-like, transmembrane region"/>
    <property type="match status" value="1"/>
</dbReference>
<keyword evidence="8 14" id="KW-0249">Electron transport</keyword>
<dbReference type="InterPro" id="IPR034210">
    <property type="entry name" value="CcO_II_C"/>
</dbReference>
<dbReference type="PROSITE" id="PS50857">
    <property type="entry name" value="COX2_CUA"/>
    <property type="match status" value="1"/>
</dbReference>
<keyword evidence="3 14" id="KW-0813">Transport</keyword>
<keyword evidence="10 15" id="KW-0186">Copper</keyword>
<evidence type="ECO:0000256" key="13">
    <source>
        <dbReference type="ARBA" id="ARBA00047816"/>
    </source>
</evidence>
<dbReference type="Gene3D" id="1.10.287.90">
    <property type="match status" value="1"/>
</dbReference>
<comment type="cofactor">
    <cofactor evidence="15">
        <name>Cu cation</name>
        <dbReference type="ChEBI" id="CHEBI:23378"/>
    </cofactor>
    <text evidence="15">Binds a copper A center.</text>
</comment>
<feature type="domain" description="Cytochrome oxidase subunit II copper A binding" evidence="18">
    <location>
        <begin position="173"/>
        <end position="307"/>
    </location>
</feature>
<dbReference type="AlphaFoldDB" id="A0A7G6VX15"/>
<dbReference type="GO" id="GO:0005507">
    <property type="term" value="F:copper ion binding"/>
    <property type="evidence" value="ECO:0007669"/>
    <property type="project" value="InterPro"/>
</dbReference>
<dbReference type="InterPro" id="IPR002429">
    <property type="entry name" value="CcO_II-like_C"/>
</dbReference>
<dbReference type="Proteomes" id="UP000515297">
    <property type="component" value="Chromosome"/>
</dbReference>
<gene>
    <name evidence="20" type="primary">coxB</name>
    <name evidence="20" type="ORF">H4O24_06660</name>
</gene>
<keyword evidence="5 14" id="KW-0812">Transmembrane</keyword>
<feature type="region of interest" description="Disordered" evidence="16">
    <location>
        <begin position="312"/>
        <end position="359"/>
    </location>
</feature>
<dbReference type="InterPro" id="IPR014222">
    <property type="entry name" value="Cyt_c_oxidase_su2"/>
</dbReference>
<feature type="domain" description="Cytochrome oxidase subunit II transmembrane region profile" evidence="19">
    <location>
        <begin position="75"/>
        <end position="171"/>
    </location>
</feature>
<feature type="transmembrane region" description="Helical" evidence="17">
    <location>
        <begin position="143"/>
        <end position="165"/>
    </location>
</feature>
<evidence type="ECO:0000256" key="11">
    <source>
        <dbReference type="ARBA" id="ARBA00023136"/>
    </source>
</evidence>
<feature type="transmembrane region" description="Helical" evidence="17">
    <location>
        <begin position="30"/>
        <end position="49"/>
    </location>
</feature>
<evidence type="ECO:0000256" key="16">
    <source>
        <dbReference type="SAM" id="MobiDB-lite"/>
    </source>
</evidence>
<evidence type="ECO:0000256" key="4">
    <source>
        <dbReference type="ARBA" id="ARBA00022660"/>
    </source>
</evidence>
<feature type="transmembrane region" description="Helical" evidence="17">
    <location>
        <begin position="101"/>
        <end position="122"/>
    </location>
</feature>
<dbReference type="SUPFAM" id="SSF49503">
    <property type="entry name" value="Cupredoxins"/>
    <property type="match status" value="1"/>
</dbReference>
<evidence type="ECO:0000259" key="18">
    <source>
        <dbReference type="PROSITE" id="PS50857"/>
    </source>
</evidence>
<evidence type="ECO:0000256" key="8">
    <source>
        <dbReference type="ARBA" id="ARBA00022982"/>
    </source>
</evidence>
<evidence type="ECO:0000256" key="7">
    <source>
        <dbReference type="ARBA" id="ARBA00022967"/>
    </source>
</evidence>